<reference evidence="1" key="1">
    <citation type="journal article" date="2021" name="Front. Microbiol.">
        <title>Comprehensive Comparative Genomics and Phenotyping of Methylobacterium Species.</title>
        <authorList>
            <person name="Alessa O."/>
            <person name="Ogura Y."/>
            <person name="Fujitani Y."/>
            <person name="Takami H."/>
            <person name="Hayashi T."/>
            <person name="Sahin N."/>
            <person name="Tani A."/>
        </authorList>
    </citation>
    <scope>NUCLEOTIDE SEQUENCE</scope>
    <source>
        <strain evidence="1">DSM 14458</strain>
    </source>
</reference>
<reference evidence="1" key="2">
    <citation type="submission" date="2021-08" db="EMBL/GenBank/DDBJ databases">
        <authorList>
            <person name="Tani A."/>
            <person name="Ola A."/>
            <person name="Ogura Y."/>
            <person name="Katsura K."/>
            <person name="Hayashi T."/>
        </authorList>
    </citation>
    <scope>NUCLEOTIDE SEQUENCE</scope>
    <source>
        <strain evidence="1">DSM 14458</strain>
    </source>
</reference>
<evidence type="ECO:0000313" key="1">
    <source>
        <dbReference type="EMBL" id="GJE77295.1"/>
    </source>
</evidence>
<evidence type="ECO:0008006" key="3">
    <source>
        <dbReference type="Google" id="ProtNLM"/>
    </source>
</evidence>
<name>A0ABQ4UYB2_9HYPH</name>
<dbReference type="RefSeq" id="WP_238308412.1">
    <property type="nucleotide sequence ID" value="NZ_BPRE01000013.1"/>
</dbReference>
<evidence type="ECO:0000313" key="2">
    <source>
        <dbReference type="Proteomes" id="UP001055093"/>
    </source>
</evidence>
<protein>
    <recommendedName>
        <fullName evidence="3">DUF2612 domain-containing protein</fullName>
    </recommendedName>
</protein>
<dbReference type="InterPro" id="IPR021283">
    <property type="entry name" value="Phage_Wedge1"/>
</dbReference>
<accession>A0ABQ4UYB2</accession>
<proteinExistence type="predicted"/>
<keyword evidence="2" id="KW-1185">Reference proteome</keyword>
<dbReference type="EMBL" id="BPRE01000013">
    <property type="protein sequence ID" value="GJE77295.1"/>
    <property type="molecule type" value="Genomic_DNA"/>
</dbReference>
<dbReference type="Pfam" id="PF11041">
    <property type="entry name" value="Phage_Wedge1"/>
    <property type="match status" value="1"/>
</dbReference>
<organism evidence="1 2">
    <name type="scientific">Methylorubrum suomiense</name>
    <dbReference type="NCBI Taxonomy" id="144191"/>
    <lineage>
        <taxon>Bacteria</taxon>
        <taxon>Pseudomonadati</taxon>
        <taxon>Pseudomonadota</taxon>
        <taxon>Alphaproteobacteria</taxon>
        <taxon>Hyphomicrobiales</taxon>
        <taxon>Methylobacteriaceae</taxon>
        <taxon>Methylorubrum</taxon>
    </lineage>
</organism>
<dbReference type="Proteomes" id="UP001055093">
    <property type="component" value="Unassembled WGS sequence"/>
</dbReference>
<sequence>MADTCPPVGTLVDREMSRIATQYREATRLRGYMTAFYDQLEEAARATCDIPNHFDLNTARGEQLTWIGKRMGVPRCHCVCTTKPVFGFACEDNPTPFPITGFCEDGIWQGCGGVSDLCLTDDEVFRAHLKARRYQMLGLFDLESLCAAVRQIWGATAWIPQASAGQVVLAPGRDLTQPELERLVVTLRILPIAPGIRIAMHYGAAPIFGFGTGWAGFCDSVPSQPVFGFDCPDTPSARPVVGFCDDSVWVNCAPPVVPAGFWLCPVAIDPYACP</sequence>
<comment type="caution">
    <text evidence="1">The sequence shown here is derived from an EMBL/GenBank/DDBJ whole genome shotgun (WGS) entry which is preliminary data.</text>
</comment>
<gene>
    <name evidence="1" type="ORF">BGCPKDLD_3898</name>
</gene>